<reference evidence="2" key="1">
    <citation type="submission" date="2021-02" db="EMBL/GenBank/DDBJ databases">
        <authorList>
            <person name="Nowell W R."/>
        </authorList>
    </citation>
    <scope>NUCLEOTIDE SEQUENCE</scope>
</reference>
<dbReference type="Proteomes" id="UP000663865">
    <property type="component" value="Unassembled WGS sequence"/>
</dbReference>
<evidence type="ECO:0000313" key="2">
    <source>
        <dbReference type="EMBL" id="CAF3323127.1"/>
    </source>
</evidence>
<dbReference type="AlphaFoldDB" id="A0A817TW72"/>
<feature type="transmembrane region" description="Helical" evidence="1">
    <location>
        <begin position="140"/>
        <end position="164"/>
    </location>
</feature>
<dbReference type="EMBL" id="CAJNYV010000019">
    <property type="protein sequence ID" value="CAF3323127.1"/>
    <property type="molecule type" value="Genomic_DNA"/>
</dbReference>
<feature type="transmembrane region" description="Helical" evidence="1">
    <location>
        <begin position="96"/>
        <end position="120"/>
    </location>
</feature>
<evidence type="ECO:0000256" key="1">
    <source>
        <dbReference type="SAM" id="Phobius"/>
    </source>
</evidence>
<keyword evidence="1" id="KW-1133">Transmembrane helix</keyword>
<evidence type="ECO:0000313" key="4">
    <source>
        <dbReference type="Proteomes" id="UP000663865"/>
    </source>
</evidence>
<keyword evidence="1" id="KW-0472">Membrane</keyword>
<keyword evidence="1" id="KW-0812">Transmembrane</keyword>
<comment type="caution">
    <text evidence="2">The sequence shown here is derived from an EMBL/GenBank/DDBJ whole genome shotgun (WGS) entry which is preliminary data.</text>
</comment>
<proteinExistence type="predicted"/>
<accession>A0A817TW72</accession>
<evidence type="ECO:0000313" key="3">
    <source>
        <dbReference type="EMBL" id="CAF4738733.1"/>
    </source>
</evidence>
<dbReference type="EMBL" id="CAJOBS010001523">
    <property type="protein sequence ID" value="CAF4738733.1"/>
    <property type="molecule type" value="Genomic_DNA"/>
</dbReference>
<dbReference type="Proteomes" id="UP000663838">
    <property type="component" value="Unassembled WGS sequence"/>
</dbReference>
<sequence>MNYVDIYDNSKKAIVQLVISPDNVVPSNYFVATFPGATGLIYKNSDSNKFVSIPKDVNGNFRWEWNPNIVYDVIYADPSRNRSLSSSSNKSKYSNWFAVIGSIIFMWTGSMIPSLCSNIYEEIMKYILYDRSSHSPTEGSSFIIRIILLIILSLIYIISAIFVTPALIKYLFNKVTACIQTIDLQTLAYHAPSPVPFVLDNRINEAL</sequence>
<name>A0A817TW72_9BILA</name>
<organism evidence="2 4">
    <name type="scientific">Rotaria socialis</name>
    <dbReference type="NCBI Taxonomy" id="392032"/>
    <lineage>
        <taxon>Eukaryota</taxon>
        <taxon>Metazoa</taxon>
        <taxon>Spiralia</taxon>
        <taxon>Gnathifera</taxon>
        <taxon>Rotifera</taxon>
        <taxon>Eurotatoria</taxon>
        <taxon>Bdelloidea</taxon>
        <taxon>Philodinida</taxon>
        <taxon>Philodinidae</taxon>
        <taxon>Rotaria</taxon>
    </lineage>
</organism>
<protein>
    <submittedName>
        <fullName evidence="2">Uncharacterized protein</fullName>
    </submittedName>
</protein>
<gene>
    <name evidence="2" type="ORF">KIK155_LOCUS702</name>
    <name evidence="3" type="ORF">TOA249_LOCUS19490</name>
</gene>